<feature type="domain" description="Ricin B lectin" evidence="1">
    <location>
        <begin position="32"/>
        <end position="161"/>
    </location>
</feature>
<dbReference type="Gene3D" id="2.80.10.50">
    <property type="match status" value="2"/>
</dbReference>
<dbReference type="SUPFAM" id="SSF50370">
    <property type="entry name" value="Ricin B-like lectins"/>
    <property type="match status" value="1"/>
</dbReference>
<sequence>MQIWTCTGGANQKWVLKTGPGSGATTPPPITGHTIKPSASSTTCLTAPTNANGAKVVVQSCVNGATSQSWTHNGQTIVVYGNMCLDVTDGSTANGVKMQIWSCTPGAGDSAQHFSVTSDKRIQWAGRNECLDLTSGSLTSGNPVQMWACAAGNTNQVWNII</sequence>
<dbReference type="InterPro" id="IPR035992">
    <property type="entry name" value="Ricin_B-like_lectins"/>
</dbReference>
<name>A0AAD7A627_9AGAR</name>
<dbReference type="EMBL" id="JARIHO010000015">
    <property type="protein sequence ID" value="KAJ7349713.1"/>
    <property type="molecule type" value="Genomic_DNA"/>
</dbReference>
<reference evidence="2" key="1">
    <citation type="submission" date="2023-03" db="EMBL/GenBank/DDBJ databases">
        <title>Massive genome expansion in bonnet fungi (Mycena s.s.) driven by repeated elements and novel gene families across ecological guilds.</title>
        <authorList>
            <consortium name="Lawrence Berkeley National Laboratory"/>
            <person name="Harder C.B."/>
            <person name="Miyauchi S."/>
            <person name="Viragh M."/>
            <person name="Kuo A."/>
            <person name="Thoen E."/>
            <person name="Andreopoulos B."/>
            <person name="Lu D."/>
            <person name="Skrede I."/>
            <person name="Drula E."/>
            <person name="Henrissat B."/>
            <person name="Morin E."/>
            <person name="Kohler A."/>
            <person name="Barry K."/>
            <person name="LaButti K."/>
            <person name="Morin E."/>
            <person name="Salamov A."/>
            <person name="Lipzen A."/>
            <person name="Mereny Z."/>
            <person name="Hegedus B."/>
            <person name="Baldrian P."/>
            <person name="Stursova M."/>
            <person name="Weitz H."/>
            <person name="Taylor A."/>
            <person name="Grigoriev I.V."/>
            <person name="Nagy L.G."/>
            <person name="Martin F."/>
            <person name="Kauserud H."/>
        </authorList>
    </citation>
    <scope>NUCLEOTIDE SEQUENCE</scope>
    <source>
        <strain evidence="2">CBHHK002</strain>
    </source>
</reference>
<accession>A0AAD7A627</accession>
<dbReference type="AlphaFoldDB" id="A0AAD7A627"/>
<evidence type="ECO:0000313" key="3">
    <source>
        <dbReference type="Proteomes" id="UP001218218"/>
    </source>
</evidence>
<dbReference type="Pfam" id="PF00652">
    <property type="entry name" value="Ricin_B_lectin"/>
    <property type="match status" value="1"/>
</dbReference>
<proteinExistence type="predicted"/>
<keyword evidence="3" id="KW-1185">Reference proteome</keyword>
<protein>
    <submittedName>
        <fullName evidence="2">Carbohydrate-binding module family 13 protein</fullName>
    </submittedName>
</protein>
<dbReference type="PROSITE" id="PS50231">
    <property type="entry name" value="RICIN_B_LECTIN"/>
    <property type="match status" value="1"/>
</dbReference>
<dbReference type="Proteomes" id="UP001218218">
    <property type="component" value="Unassembled WGS sequence"/>
</dbReference>
<dbReference type="CDD" id="cd00161">
    <property type="entry name" value="beta-trefoil_Ricin-like"/>
    <property type="match status" value="1"/>
</dbReference>
<evidence type="ECO:0000313" key="2">
    <source>
        <dbReference type="EMBL" id="KAJ7349713.1"/>
    </source>
</evidence>
<comment type="caution">
    <text evidence="2">The sequence shown here is derived from an EMBL/GenBank/DDBJ whole genome shotgun (WGS) entry which is preliminary data.</text>
</comment>
<dbReference type="SMART" id="SM00458">
    <property type="entry name" value="RICIN"/>
    <property type="match status" value="1"/>
</dbReference>
<evidence type="ECO:0000259" key="1">
    <source>
        <dbReference type="SMART" id="SM00458"/>
    </source>
</evidence>
<dbReference type="InterPro" id="IPR000772">
    <property type="entry name" value="Ricin_B_lectin"/>
</dbReference>
<organism evidence="2 3">
    <name type="scientific">Mycena albidolilacea</name>
    <dbReference type="NCBI Taxonomy" id="1033008"/>
    <lineage>
        <taxon>Eukaryota</taxon>
        <taxon>Fungi</taxon>
        <taxon>Dikarya</taxon>
        <taxon>Basidiomycota</taxon>
        <taxon>Agaricomycotina</taxon>
        <taxon>Agaricomycetes</taxon>
        <taxon>Agaricomycetidae</taxon>
        <taxon>Agaricales</taxon>
        <taxon>Marasmiineae</taxon>
        <taxon>Mycenaceae</taxon>
        <taxon>Mycena</taxon>
    </lineage>
</organism>
<gene>
    <name evidence="2" type="ORF">DFH08DRAFT_696609</name>
</gene>